<keyword evidence="10 21" id="KW-0418">Kinase</keyword>
<dbReference type="EMBL" id="CP042652">
    <property type="protein sequence ID" value="QKE29662.1"/>
    <property type="molecule type" value="Genomic_DNA"/>
</dbReference>
<proteinExistence type="inferred from homology"/>
<comment type="catalytic activity">
    <reaction evidence="15">
        <text>L-tyrosyl-[protein] + ATP = O-phospho-L-tyrosyl-[protein] + ADP + H(+)</text>
        <dbReference type="Rhea" id="RHEA:10596"/>
        <dbReference type="Rhea" id="RHEA-COMP:10136"/>
        <dbReference type="Rhea" id="RHEA-COMP:20101"/>
        <dbReference type="ChEBI" id="CHEBI:15378"/>
        <dbReference type="ChEBI" id="CHEBI:30616"/>
        <dbReference type="ChEBI" id="CHEBI:46858"/>
        <dbReference type="ChEBI" id="CHEBI:61978"/>
        <dbReference type="ChEBI" id="CHEBI:456216"/>
        <dbReference type="EC" id="2.7.10.2"/>
    </reaction>
</comment>
<evidence type="ECO:0000313" key="22">
    <source>
        <dbReference type="Proteomes" id="UP000503483"/>
    </source>
</evidence>
<dbReference type="GO" id="GO:0004715">
    <property type="term" value="F:non-membrane spanning protein tyrosine kinase activity"/>
    <property type="evidence" value="ECO:0007669"/>
    <property type="project" value="UniProtKB-EC"/>
</dbReference>
<keyword evidence="6" id="KW-0997">Cell inner membrane</keyword>
<dbReference type="InterPro" id="IPR050445">
    <property type="entry name" value="Bact_polysacc_biosynth/exp"/>
</dbReference>
<dbReference type="InterPro" id="IPR005702">
    <property type="entry name" value="Wzc-like_C"/>
</dbReference>
<comment type="similarity">
    <text evidence="3">Belongs to the etk/wzc family.</text>
</comment>
<keyword evidence="8 17" id="KW-0812">Transmembrane</keyword>
<evidence type="ECO:0000256" key="10">
    <source>
        <dbReference type="ARBA" id="ARBA00022777"/>
    </source>
</evidence>
<name>A0A6M8EHM5_9BACT</name>
<comment type="subcellular location">
    <subcellularLocation>
        <location evidence="1">Cell inner membrane</location>
        <topology evidence="1">Multi-pass membrane protein</topology>
    </subcellularLocation>
</comment>
<dbReference type="Pfam" id="PF02706">
    <property type="entry name" value="Wzz"/>
    <property type="match status" value="1"/>
</dbReference>
<dbReference type="GO" id="GO:0005886">
    <property type="term" value="C:plasma membrane"/>
    <property type="evidence" value="ECO:0007669"/>
    <property type="project" value="UniProtKB-SubCell"/>
</dbReference>
<dbReference type="SUPFAM" id="SSF52540">
    <property type="entry name" value="P-loop containing nucleoside triphosphate hydrolases"/>
    <property type="match status" value="1"/>
</dbReference>
<evidence type="ECO:0000256" key="1">
    <source>
        <dbReference type="ARBA" id="ARBA00004429"/>
    </source>
</evidence>
<evidence type="ECO:0000256" key="11">
    <source>
        <dbReference type="ARBA" id="ARBA00022840"/>
    </source>
</evidence>
<dbReference type="CDD" id="cd05387">
    <property type="entry name" value="BY-kinase"/>
    <property type="match status" value="1"/>
</dbReference>
<evidence type="ECO:0000256" key="8">
    <source>
        <dbReference type="ARBA" id="ARBA00022692"/>
    </source>
</evidence>
<feature type="domain" description="Tyrosine-protein kinase G-rich" evidence="20">
    <location>
        <begin position="453"/>
        <end position="531"/>
    </location>
</feature>
<dbReference type="Pfam" id="PF13807">
    <property type="entry name" value="GNVR"/>
    <property type="match status" value="1"/>
</dbReference>
<evidence type="ECO:0000259" key="18">
    <source>
        <dbReference type="Pfam" id="PF02706"/>
    </source>
</evidence>
<reference evidence="21 22" key="1">
    <citation type="submission" date="2019-08" db="EMBL/GenBank/DDBJ databases">
        <title>Complete genome sequence of Arcobacter acticola.</title>
        <authorList>
            <person name="Miller W."/>
        </authorList>
    </citation>
    <scope>NUCLEOTIDE SEQUENCE [LARGE SCALE GENOMIC DNA]</scope>
    <source>
        <strain evidence="21 22">KCTC 52212</strain>
    </source>
</reference>
<evidence type="ECO:0000256" key="9">
    <source>
        <dbReference type="ARBA" id="ARBA00022741"/>
    </source>
</evidence>
<dbReference type="Gene3D" id="3.40.50.300">
    <property type="entry name" value="P-loop containing nucleotide triphosphate hydrolases"/>
    <property type="match status" value="1"/>
</dbReference>
<keyword evidence="12 17" id="KW-1133">Transmembrane helix</keyword>
<keyword evidence="13 17" id="KW-0472">Membrane</keyword>
<evidence type="ECO:0000256" key="12">
    <source>
        <dbReference type="ARBA" id="ARBA00022989"/>
    </source>
</evidence>
<dbReference type="GO" id="GO:0042802">
    <property type="term" value="F:identical protein binding"/>
    <property type="evidence" value="ECO:0007669"/>
    <property type="project" value="UniProtKB-ARBA"/>
</dbReference>
<dbReference type="InterPro" id="IPR003856">
    <property type="entry name" value="LPS_length_determ_N"/>
</dbReference>
<dbReference type="InterPro" id="IPR025669">
    <property type="entry name" value="AAA_dom"/>
</dbReference>
<keyword evidence="14" id="KW-0829">Tyrosine-protein kinase</keyword>
<feature type="domain" description="Polysaccharide chain length determinant N-terminal" evidence="18">
    <location>
        <begin position="14"/>
        <end position="103"/>
    </location>
</feature>
<protein>
    <recommendedName>
        <fullName evidence="4">non-specific protein-tyrosine kinase</fullName>
        <ecNumber evidence="4">2.7.10.2</ecNumber>
    </recommendedName>
</protein>
<evidence type="ECO:0000256" key="2">
    <source>
        <dbReference type="ARBA" id="ARBA00007316"/>
    </source>
</evidence>
<evidence type="ECO:0000256" key="14">
    <source>
        <dbReference type="ARBA" id="ARBA00023137"/>
    </source>
</evidence>
<evidence type="ECO:0000256" key="5">
    <source>
        <dbReference type="ARBA" id="ARBA00022475"/>
    </source>
</evidence>
<evidence type="ECO:0000256" key="6">
    <source>
        <dbReference type="ARBA" id="ARBA00022519"/>
    </source>
</evidence>
<dbReference type="PANTHER" id="PTHR32309">
    <property type="entry name" value="TYROSINE-PROTEIN KINASE"/>
    <property type="match status" value="1"/>
</dbReference>
<gene>
    <name evidence="21" type="ORF">AACT_2579</name>
</gene>
<keyword evidence="16" id="KW-0175">Coiled coil</keyword>
<evidence type="ECO:0000256" key="15">
    <source>
        <dbReference type="ARBA" id="ARBA00051245"/>
    </source>
</evidence>
<keyword evidence="22" id="KW-1185">Reference proteome</keyword>
<dbReference type="EC" id="2.7.10.2" evidence="4"/>
<dbReference type="AlphaFoldDB" id="A0A6M8EHM5"/>
<feature type="transmembrane region" description="Helical" evidence="17">
    <location>
        <begin position="28"/>
        <end position="48"/>
    </location>
</feature>
<feature type="domain" description="AAA" evidence="19">
    <location>
        <begin position="588"/>
        <end position="734"/>
    </location>
</feature>
<organism evidence="21 22">
    <name type="scientific">Arcobacter acticola</name>
    <dbReference type="NCBI Taxonomy" id="1849015"/>
    <lineage>
        <taxon>Bacteria</taxon>
        <taxon>Pseudomonadati</taxon>
        <taxon>Campylobacterota</taxon>
        <taxon>Epsilonproteobacteria</taxon>
        <taxon>Campylobacterales</taxon>
        <taxon>Arcobacteraceae</taxon>
        <taxon>Arcobacter</taxon>
    </lineage>
</organism>
<keyword evidence="5" id="KW-1003">Cell membrane</keyword>
<evidence type="ECO:0000256" key="3">
    <source>
        <dbReference type="ARBA" id="ARBA00008883"/>
    </source>
</evidence>
<evidence type="ECO:0000256" key="13">
    <source>
        <dbReference type="ARBA" id="ARBA00023136"/>
    </source>
</evidence>
<dbReference type="Pfam" id="PF13614">
    <property type="entry name" value="AAA_31"/>
    <property type="match status" value="1"/>
</dbReference>
<keyword evidence="7" id="KW-0808">Transferase</keyword>
<sequence>MVNQQITNQFHRNDEIDLKEVIKTILRYKYSIIFITLIFTIGSAVFAYTKPSIYLSSTTIELMENKKNTDPADFMLQAFDGGSANVDNQLEVFKSRFLAQKAFSFLNLNTRYFTKVNYREIELYKSAPFIVNSEFIDDLAYGKRFIVTPVDDETFNLKIEPVSIYSISGILKKLGLQPYSASDKIIYDKNHKFGESIKTEFFTLDLEKVRSFSNNKYEFSFINDMGLYNHFISNISVAQPSKNATILNLGFQDTASLRAKEILNALTKAYMEVEVDQKTKEANLTLEFIDAQLESINERLKKSETKLESFKEDNKVVGLNEQAMATTTQLSEYQAKLEEVQTEISILANLEQFIISNQDLTGLTIGSVNFADPALGSLVTSLQEEVGKRSSLLVDYTDLHPDAQKSSQNIANLKRSIKIAISNNLRQLGQRKASLQGIIGKFNSSIASLPKQERELSRLTRFYSIDEKIYSFLLEKKAETAIMKSSTISNSRLLDDAIEDTTPIKPKRTLIVLVGIILGMILGLALTFVREFMNNTVKNSEEVEKLSSIPIYGIIPNNKSRKSAKLIDESYRAIRTNLQFLPRHSKSQIISITSSVSGEGKTTISGNLARIISQADKKVIVLDFDLRKSSLHKEFGLNNTIGISNYLTEQNTLEEVTNHIKDTNVDVITTGTLPPNPSELILTDKMKDFVEILKSKYDYVIFDTPPVGLVTDALILMNYSDIVFVVARAEYTRKEFVRNLDRLSKEHTQHTFGMILNGVEIGEKYGYGYGSSYGYGYGNDKYYKNR</sequence>
<evidence type="ECO:0000256" key="7">
    <source>
        <dbReference type="ARBA" id="ARBA00022679"/>
    </source>
</evidence>
<evidence type="ECO:0000259" key="20">
    <source>
        <dbReference type="Pfam" id="PF13807"/>
    </source>
</evidence>
<feature type="coiled-coil region" evidence="16">
    <location>
        <begin position="286"/>
        <end position="350"/>
    </location>
</feature>
<evidence type="ECO:0000256" key="17">
    <source>
        <dbReference type="SAM" id="Phobius"/>
    </source>
</evidence>
<dbReference type="GO" id="GO:0005524">
    <property type="term" value="F:ATP binding"/>
    <property type="evidence" value="ECO:0007669"/>
    <property type="project" value="UniProtKB-KW"/>
</dbReference>
<dbReference type="RefSeq" id="WP_172127599.1">
    <property type="nucleotide sequence ID" value="NZ_CP042652.1"/>
</dbReference>
<dbReference type="FunFam" id="3.40.50.300:FF:000527">
    <property type="entry name" value="Tyrosine-protein kinase etk"/>
    <property type="match status" value="1"/>
</dbReference>
<dbReference type="Proteomes" id="UP000503483">
    <property type="component" value="Chromosome"/>
</dbReference>
<evidence type="ECO:0000313" key="21">
    <source>
        <dbReference type="EMBL" id="QKE29662.1"/>
    </source>
</evidence>
<comment type="similarity">
    <text evidence="2">Belongs to the CpsD/CapB family.</text>
</comment>
<dbReference type="PANTHER" id="PTHR32309:SF13">
    <property type="entry name" value="FERRIC ENTEROBACTIN TRANSPORT PROTEIN FEPE"/>
    <property type="match status" value="1"/>
</dbReference>
<feature type="transmembrane region" description="Helical" evidence="17">
    <location>
        <begin position="510"/>
        <end position="529"/>
    </location>
</feature>
<dbReference type="InterPro" id="IPR032807">
    <property type="entry name" value="GNVR"/>
</dbReference>
<keyword evidence="11" id="KW-0067">ATP-binding</keyword>
<accession>A0A6M8EHM5</accession>
<dbReference type="NCBIfam" id="TIGR01007">
    <property type="entry name" value="eps_fam"/>
    <property type="match status" value="1"/>
</dbReference>
<evidence type="ECO:0000256" key="16">
    <source>
        <dbReference type="SAM" id="Coils"/>
    </source>
</evidence>
<evidence type="ECO:0000256" key="4">
    <source>
        <dbReference type="ARBA" id="ARBA00011903"/>
    </source>
</evidence>
<dbReference type="KEGG" id="paco:AACT_2579"/>
<evidence type="ECO:0000259" key="19">
    <source>
        <dbReference type="Pfam" id="PF13614"/>
    </source>
</evidence>
<keyword evidence="9" id="KW-0547">Nucleotide-binding</keyword>
<dbReference type="InterPro" id="IPR027417">
    <property type="entry name" value="P-loop_NTPase"/>
</dbReference>